<dbReference type="Gene3D" id="3.90.226.10">
    <property type="entry name" value="2-enoyl-CoA Hydratase, Chain A, domain 1"/>
    <property type="match status" value="1"/>
</dbReference>
<evidence type="ECO:0000313" key="4">
    <source>
        <dbReference type="Proteomes" id="UP001189000"/>
    </source>
</evidence>
<protein>
    <recommendedName>
        <fullName evidence="2">Peptidase S49 domain-containing protein</fullName>
    </recommendedName>
</protein>
<dbReference type="InterPro" id="IPR002142">
    <property type="entry name" value="Peptidase_S49"/>
</dbReference>
<dbReference type="PANTHER" id="PTHR42987">
    <property type="entry name" value="PEPTIDASE S49"/>
    <property type="match status" value="1"/>
</dbReference>
<comment type="similarity">
    <text evidence="1">Belongs to the peptidase S49 family.</text>
</comment>
<evidence type="ECO:0000313" key="3">
    <source>
        <dbReference type="EMBL" id="MDV3662465.1"/>
    </source>
</evidence>
<feature type="domain" description="Peptidase S49" evidence="2">
    <location>
        <begin position="130"/>
        <end position="271"/>
    </location>
</feature>
<organism evidence="3 4">
    <name type="scientific">Elizabethkingia anophelis</name>
    <dbReference type="NCBI Taxonomy" id="1117645"/>
    <lineage>
        <taxon>Bacteria</taxon>
        <taxon>Pseudomonadati</taxon>
        <taxon>Bacteroidota</taxon>
        <taxon>Flavobacteriia</taxon>
        <taxon>Flavobacteriales</taxon>
        <taxon>Weeksellaceae</taxon>
        <taxon>Elizabethkingia</taxon>
    </lineage>
</organism>
<gene>
    <name evidence="3" type="ORF">CMU51_00120</name>
</gene>
<dbReference type="PANTHER" id="PTHR42987:SF4">
    <property type="entry name" value="PROTEASE SOHB-RELATED"/>
    <property type="match status" value="1"/>
</dbReference>
<name>A0AAE4NXU7_9FLAO</name>
<dbReference type="AlphaFoldDB" id="A0AAE4NXU7"/>
<dbReference type="GO" id="GO:0006508">
    <property type="term" value="P:proteolysis"/>
    <property type="evidence" value="ECO:0007669"/>
    <property type="project" value="InterPro"/>
</dbReference>
<dbReference type="Proteomes" id="UP001189000">
    <property type="component" value="Unassembled WGS sequence"/>
</dbReference>
<proteinExistence type="inferred from homology"/>
<dbReference type="GO" id="GO:0008233">
    <property type="term" value="F:peptidase activity"/>
    <property type="evidence" value="ECO:0007669"/>
    <property type="project" value="InterPro"/>
</dbReference>
<comment type="caution">
    <text evidence="3">The sequence shown here is derived from an EMBL/GenBank/DDBJ whole genome shotgun (WGS) entry which is preliminary data.</text>
</comment>
<reference evidence="3" key="1">
    <citation type="submission" date="2023-02" db="EMBL/GenBank/DDBJ databases">
        <title>Elizabethkingia anophelis draft genomes.</title>
        <authorList>
            <person name="Nicholson A.C."/>
            <person name="Whitney A.M."/>
            <person name="Humrighouse B.W."/>
            <person name="Villarma A."/>
            <person name="Bell M."/>
            <person name="Mcquiston J."/>
        </authorList>
    </citation>
    <scope>NUCLEOTIDE SEQUENCE</scope>
    <source>
        <strain evidence="3">B4955</strain>
    </source>
</reference>
<dbReference type="EMBL" id="NWGY01000001">
    <property type="protein sequence ID" value="MDV3662465.1"/>
    <property type="molecule type" value="Genomic_DNA"/>
</dbReference>
<evidence type="ECO:0000259" key="2">
    <source>
        <dbReference type="Pfam" id="PF01343"/>
    </source>
</evidence>
<dbReference type="InterPro" id="IPR029045">
    <property type="entry name" value="ClpP/crotonase-like_dom_sf"/>
</dbReference>
<dbReference type="Pfam" id="PF01343">
    <property type="entry name" value="Peptidase_S49"/>
    <property type="match status" value="1"/>
</dbReference>
<accession>A0AAE4NXU7</accession>
<evidence type="ECO:0000256" key="1">
    <source>
        <dbReference type="ARBA" id="ARBA00008683"/>
    </source>
</evidence>
<dbReference type="SUPFAM" id="SSF52096">
    <property type="entry name" value="ClpP/crotonase"/>
    <property type="match status" value="1"/>
</dbReference>
<sequence>MHGVNNFFNEPIMIDQAFLMSVLPQLVLGFKNQSFQTQEEINAKYISKVEHQMSTFSEKGLSKFPVVLNIIGPIIKYSDWYYTGTQTILQIMKSLETDERVSGVLLNIDSGGGMGDGTRELADYIFNMETPTIGYSNGLVCSAAQYLFGACKFKAASPHASWFGSVGTYIPFADYSKIFEKLGALMKDIYAPDSSLKNFAWREMVTNQNEQPFEAMAASFNNQFLSDIKSFYGDTLKDDGKVFKGDLYRPNEALEIGLVDELCSIEEALQKF</sequence>